<dbReference type="SUPFAM" id="SSF55545">
    <property type="entry name" value="beta-N-acetylhexosaminidase-like domain"/>
    <property type="match status" value="1"/>
</dbReference>
<keyword evidence="7" id="KW-0732">Signal</keyword>
<dbReference type="Gene3D" id="3.20.20.80">
    <property type="entry name" value="Glycosidases"/>
    <property type="match status" value="1"/>
</dbReference>
<dbReference type="PANTHER" id="PTHR22600">
    <property type="entry name" value="BETA-HEXOSAMINIDASE"/>
    <property type="match status" value="1"/>
</dbReference>
<evidence type="ECO:0000256" key="3">
    <source>
        <dbReference type="ARBA" id="ARBA00012663"/>
    </source>
</evidence>
<dbReference type="EC" id="3.2.1.52" evidence="3"/>
<keyword evidence="5" id="KW-0326">Glycosidase</keyword>
<dbReference type="RefSeq" id="WP_346822577.1">
    <property type="nucleotide sequence ID" value="NZ_JBDKWZ010000010.1"/>
</dbReference>
<dbReference type="InterPro" id="IPR025705">
    <property type="entry name" value="Beta_hexosaminidase_sua/sub"/>
</dbReference>
<name>A0AAW9SBR1_9BACT</name>
<dbReference type="GO" id="GO:0030203">
    <property type="term" value="P:glycosaminoglycan metabolic process"/>
    <property type="evidence" value="ECO:0007669"/>
    <property type="project" value="TreeGrafter"/>
</dbReference>
<gene>
    <name evidence="10" type="ORF">AAG747_17880</name>
</gene>
<dbReference type="PRINTS" id="PR00738">
    <property type="entry name" value="GLHYDRLASE20"/>
</dbReference>
<dbReference type="Pfam" id="PF00728">
    <property type="entry name" value="Glyco_hydro_20"/>
    <property type="match status" value="1"/>
</dbReference>
<evidence type="ECO:0000259" key="9">
    <source>
        <dbReference type="Pfam" id="PF02838"/>
    </source>
</evidence>
<dbReference type="GO" id="GO:0016020">
    <property type="term" value="C:membrane"/>
    <property type="evidence" value="ECO:0007669"/>
    <property type="project" value="TreeGrafter"/>
</dbReference>
<keyword evidence="11" id="KW-1185">Reference proteome</keyword>
<dbReference type="InterPro" id="IPR015883">
    <property type="entry name" value="Glyco_hydro_20_cat"/>
</dbReference>
<dbReference type="CDD" id="cd06563">
    <property type="entry name" value="GH20_chitobiase-like"/>
    <property type="match status" value="1"/>
</dbReference>
<evidence type="ECO:0000313" key="11">
    <source>
        <dbReference type="Proteomes" id="UP001403385"/>
    </source>
</evidence>
<dbReference type="EMBL" id="JBDKWZ010000010">
    <property type="protein sequence ID" value="MEN7549799.1"/>
    <property type="molecule type" value="Genomic_DNA"/>
</dbReference>
<dbReference type="Pfam" id="PF02838">
    <property type="entry name" value="Glyco_hydro_20b"/>
    <property type="match status" value="1"/>
</dbReference>
<evidence type="ECO:0000256" key="7">
    <source>
        <dbReference type="SAM" id="SignalP"/>
    </source>
</evidence>
<comment type="catalytic activity">
    <reaction evidence="1">
        <text>Hydrolysis of terminal non-reducing N-acetyl-D-hexosamine residues in N-acetyl-beta-D-hexosaminides.</text>
        <dbReference type="EC" id="3.2.1.52"/>
    </reaction>
</comment>
<evidence type="ECO:0000256" key="1">
    <source>
        <dbReference type="ARBA" id="ARBA00001231"/>
    </source>
</evidence>
<dbReference type="Proteomes" id="UP001403385">
    <property type="component" value="Unassembled WGS sequence"/>
</dbReference>
<protein>
    <recommendedName>
        <fullName evidence="3">beta-N-acetylhexosaminidase</fullName>
        <ecNumber evidence="3">3.2.1.52</ecNumber>
    </recommendedName>
</protein>
<reference evidence="10 11" key="1">
    <citation type="submission" date="2024-04" db="EMBL/GenBank/DDBJ databases">
        <title>Novel genus in family Flammeovirgaceae.</title>
        <authorList>
            <person name="Nguyen T.H."/>
            <person name="Vuong T.Q."/>
            <person name="Le H."/>
            <person name="Kim S.-G."/>
        </authorList>
    </citation>
    <scope>NUCLEOTIDE SEQUENCE [LARGE SCALE GENOMIC DNA]</scope>
    <source>
        <strain evidence="10 11">JCM 23209</strain>
    </source>
</reference>
<dbReference type="InterPro" id="IPR017853">
    <property type="entry name" value="GH"/>
</dbReference>
<dbReference type="InterPro" id="IPR029018">
    <property type="entry name" value="Hex-like_dom2"/>
</dbReference>
<evidence type="ECO:0000256" key="4">
    <source>
        <dbReference type="ARBA" id="ARBA00022801"/>
    </source>
</evidence>
<dbReference type="GO" id="GO:0005975">
    <property type="term" value="P:carbohydrate metabolic process"/>
    <property type="evidence" value="ECO:0007669"/>
    <property type="project" value="InterPro"/>
</dbReference>
<feature type="chain" id="PRO_5043567034" description="beta-N-acetylhexosaminidase" evidence="7">
    <location>
        <begin position="22"/>
        <end position="528"/>
    </location>
</feature>
<dbReference type="PANTHER" id="PTHR22600:SF57">
    <property type="entry name" value="BETA-N-ACETYLHEXOSAMINIDASE"/>
    <property type="match status" value="1"/>
</dbReference>
<keyword evidence="4" id="KW-0378">Hydrolase</keyword>
<accession>A0AAW9SBR1</accession>
<feature type="active site" description="Proton donor" evidence="6">
    <location>
        <position position="308"/>
    </location>
</feature>
<evidence type="ECO:0000256" key="5">
    <source>
        <dbReference type="ARBA" id="ARBA00023295"/>
    </source>
</evidence>
<dbReference type="SUPFAM" id="SSF51445">
    <property type="entry name" value="(Trans)glycosidases"/>
    <property type="match status" value="1"/>
</dbReference>
<dbReference type="GO" id="GO:0004563">
    <property type="term" value="F:beta-N-acetylhexosaminidase activity"/>
    <property type="evidence" value="ECO:0007669"/>
    <property type="project" value="UniProtKB-EC"/>
</dbReference>
<sequence>MKKITTYLVLALVYCSAWGQAPEIIPAPASVMPMDGEFQLHKKAAIYSSNALKPLAEKLIAEIKDQGISLTHSSKQFSGTGIHLRLDPDRKDWGKEAYQLTISPQKIEIIARDEAGLFYGGQSLLQLVKVQEGQKHIKLACMKIGDQPRMAWRGLMLDESRHFFGKEKVKQLLDWMAYYKMNRFHWHLTDEPGWRIEIKKYPKLTEIGGKGNWHDPNATARYYTQDEIREIVAYAAERHIEIIPEIDMPGHATAANLAYPEFSGGGSKDYPDFTFHPGKEATYQYLTDILREVAELFPSSWIHLGGDEVHFGNKQWASDVRVQALMEREGYTSLREVEFYFINRMADSVKQLGKKVIGWDEVIEANLPTQNTLVMWWRHNLPAQLDRAIHHNYQVVLCPRIPLYFDFVQHDSHQYGRRWNGFSELSGAYGYPDNTHQLNDKQMEQVVGIQANVWSERIADPKRLDFMTFPRICAVAEAAWTPASQKNYESFILRLKTMLPQMDQDNVYYFNPFDINAHPEPKGVEKAK</sequence>
<comment type="similarity">
    <text evidence="2">Belongs to the glycosyl hydrolase 20 family.</text>
</comment>
<dbReference type="Gene3D" id="3.30.379.10">
    <property type="entry name" value="Chitobiase/beta-hexosaminidase domain 2-like"/>
    <property type="match status" value="1"/>
</dbReference>
<comment type="caution">
    <text evidence="10">The sequence shown here is derived from an EMBL/GenBank/DDBJ whole genome shotgun (WGS) entry which is preliminary data.</text>
</comment>
<evidence type="ECO:0000256" key="2">
    <source>
        <dbReference type="ARBA" id="ARBA00006285"/>
    </source>
</evidence>
<evidence type="ECO:0000259" key="8">
    <source>
        <dbReference type="Pfam" id="PF00728"/>
    </source>
</evidence>
<feature type="domain" description="Beta-hexosaminidase bacterial type N-terminal" evidence="9">
    <location>
        <begin position="22"/>
        <end position="147"/>
    </location>
</feature>
<evidence type="ECO:0000313" key="10">
    <source>
        <dbReference type="EMBL" id="MEN7549799.1"/>
    </source>
</evidence>
<evidence type="ECO:0000256" key="6">
    <source>
        <dbReference type="PIRSR" id="PIRSR625705-1"/>
    </source>
</evidence>
<organism evidence="10 11">
    <name type="scientific">Rapidithrix thailandica</name>
    <dbReference type="NCBI Taxonomy" id="413964"/>
    <lineage>
        <taxon>Bacteria</taxon>
        <taxon>Pseudomonadati</taxon>
        <taxon>Bacteroidota</taxon>
        <taxon>Cytophagia</taxon>
        <taxon>Cytophagales</taxon>
        <taxon>Flammeovirgaceae</taxon>
        <taxon>Rapidithrix</taxon>
    </lineage>
</organism>
<feature type="signal peptide" evidence="7">
    <location>
        <begin position="1"/>
        <end position="21"/>
    </location>
</feature>
<feature type="domain" description="Glycoside hydrolase family 20 catalytic" evidence="8">
    <location>
        <begin position="151"/>
        <end position="482"/>
    </location>
</feature>
<proteinExistence type="inferred from homology"/>
<dbReference type="InterPro" id="IPR015882">
    <property type="entry name" value="HEX_bac_N"/>
</dbReference>
<dbReference type="AlphaFoldDB" id="A0AAW9SBR1"/>